<feature type="non-terminal residue" evidence="2">
    <location>
        <position position="145"/>
    </location>
</feature>
<comment type="caution">
    <text evidence="2">The sequence shown here is derived from an EMBL/GenBank/DDBJ whole genome shotgun (WGS) entry which is preliminary data.</text>
</comment>
<evidence type="ECO:0000256" key="1">
    <source>
        <dbReference type="SAM" id="Phobius"/>
    </source>
</evidence>
<sequence length="145" mass="15194">MKRFLRLSWRGIPIGLIASILICTAVVAAGVYFAVTQTITQEIIEEPEPDYGTITVDTATLPQVYKNGSFSKTIVGGVQVQLGPDGAGKALKMDCTPDSKYTSFGVTITLTDKPAGSGVMLAGYGITGGGVISVDLDVPGLYIFD</sequence>
<organism evidence="2">
    <name type="scientific">marine sediment metagenome</name>
    <dbReference type="NCBI Taxonomy" id="412755"/>
    <lineage>
        <taxon>unclassified sequences</taxon>
        <taxon>metagenomes</taxon>
        <taxon>ecological metagenomes</taxon>
    </lineage>
</organism>
<protein>
    <submittedName>
        <fullName evidence="2">Uncharacterized protein</fullName>
    </submittedName>
</protein>
<evidence type="ECO:0000313" key="2">
    <source>
        <dbReference type="EMBL" id="GAI71836.1"/>
    </source>
</evidence>
<keyword evidence="1" id="KW-1133">Transmembrane helix</keyword>
<keyword evidence="1" id="KW-0472">Membrane</keyword>
<feature type="transmembrane region" description="Helical" evidence="1">
    <location>
        <begin position="12"/>
        <end position="35"/>
    </location>
</feature>
<keyword evidence="1" id="KW-0812">Transmembrane</keyword>
<dbReference type="EMBL" id="BARW01002526">
    <property type="protein sequence ID" value="GAI71836.1"/>
    <property type="molecule type" value="Genomic_DNA"/>
</dbReference>
<name>X1RY44_9ZZZZ</name>
<reference evidence="2" key="1">
    <citation type="journal article" date="2014" name="Front. Microbiol.">
        <title>High frequency of phylogenetically diverse reductive dehalogenase-homologous genes in deep subseafloor sedimentary metagenomes.</title>
        <authorList>
            <person name="Kawai M."/>
            <person name="Futagami T."/>
            <person name="Toyoda A."/>
            <person name="Takaki Y."/>
            <person name="Nishi S."/>
            <person name="Hori S."/>
            <person name="Arai W."/>
            <person name="Tsubouchi T."/>
            <person name="Morono Y."/>
            <person name="Uchiyama I."/>
            <person name="Ito T."/>
            <person name="Fujiyama A."/>
            <person name="Inagaki F."/>
            <person name="Takami H."/>
        </authorList>
    </citation>
    <scope>NUCLEOTIDE SEQUENCE</scope>
    <source>
        <strain evidence="2">Expedition CK06-06</strain>
    </source>
</reference>
<dbReference type="AlphaFoldDB" id="X1RY44"/>
<accession>X1RY44</accession>
<gene>
    <name evidence="2" type="ORF">S12H4_06983</name>
</gene>
<proteinExistence type="predicted"/>